<accession>A0A7X0DPH5</accession>
<sequence length="213" mass="23046">MIPPRSSRAQDVRDAAKRWREALVAQGLVKVELWVPTDLKPEAKKLEQALRHRAVITTTPHPSLENAMTMVNEAPWTVQSLKQALEASEAPEVAAMTLSLTPGLDPILCVEMNDFGDLPVYVSVNGMQILASTLLWPVTSEADAAAFNDFALRSHKLMPLSTFGIVTIDGTDYYELFGALSAHATLQDIVVELVTLAENALDVAAARADALAA</sequence>
<dbReference type="RefSeq" id="WP_184264095.1">
    <property type="nucleotide sequence ID" value="NZ_JACIIX010000010.1"/>
</dbReference>
<gene>
    <name evidence="1" type="ORF">FHS48_002714</name>
</gene>
<protein>
    <recommendedName>
        <fullName evidence="3">DUF2170 domain-containing protein</fullName>
    </recommendedName>
</protein>
<evidence type="ECO:0000313" key="2">
    <source>
        <dbReference type="Proteomes" id="UP000544872"/>
    </source>
</evidence>
<reference evidence="1 2" key="1">
    <citation type="submission" date="2020-08" db="EMBL/GenBank/DDBJ databases">
        <title>Genomic Encyclopedia of Type Strains, Phase IV (KMG-IV): sequencing the most valuable type-strain genomes for metagenomic binning, comparative biology and taxonomic classification.</title>
        <authorList>
            <person name="Goeker M."/>
        </authorList>
    </citation>
    <scope>NUCLEOTIDE SEQUENCE [LARGE SCALE GENOMIC DNA]</scope>
    <source>
        <strain evidence="1 2">DSM 11590</strain>
    </source>
</reference>
<name>A0A7X0DPH5_NOVIT</name>
<keyword evidence="2" id="KW-1185">Reference proteome</keyword>
<dbReference type="Pfam" id="PF09938">
    <property type="entry name" value="DUF2170"/>
    <property type="match status" value="1"/>
</dbReference>
<evidence type="ECO:0000313" key="1">
    <source>
        <dbReference type="EMBL" id="MBB6211277.1"/>
    </source>
</evidence>
<evidence type="ECO:0008006" key="3">
    <source>
        <dbReference type="Google" id="ProtNLM"/>
    </source>
</evidence>
<dbReference type="AlphaFoldDB" id="A0A7X0DPH5"/>
<proteinExistence type="predicted"/>
<dbReference type="InterPro" id="IPR019231">
    <property type="entry name" value="DUF2170"/>
</dbReference>
<organism evidence="1 2">
    <name type="scientific">Novispirillum itersonii</name>
    <name type="common">Aquaspirillum itersonii</name>
    <dbReference type="NCBI Taxonomy" id="189"/>
    <lineage>
        <taxon>Bacteria</taxon>
        <taxon>Pseudomonadati</taxon>
        <taxon>Pseudomonadota</taxon>
        <taxon>Alphaproteobacteria</taxon>
        <taxon>Rhodospirillales</taxon>
        <taxon>Novispirillaceae</taxon>
        <taxon>Novispirillum</taxon>
    </lineage>
</organism>
<comment type="caution">
    <text evidence="1">The sequence shown here is derived from an EMBL/GenBank/DDBJ whole genome shotgun (WGS) entry which is preliminary data.</text>
</comment>
<dbReference type="EMBL" id="JACIIX010000010">
    <property type="protein sequence ID" value="MBB6211277.1"/>
    <property type="molecule type" value="Genomic_DNA"/>
</dbReference>
<dbReference type="Proteomes" id="UP000544872">
    <property type="component" value="Unassembled WGS sequence"/>
</dbReference>